<evidence type="ECO:0000256" key="9">
    <source>
        <dbReference type="ARBA" id="ARBA00023201"/>
    </source>
</evidence>
<comment type="similarity">
    <text evidence="11">Belongs to the amiloride-sensitive sodium channel (TC 1.A.6) family.</text>
</comment>
<feature type="region of interest" description="Disordered" evidence="12">
    <location>
        <begin position="268"/>
        <end position="354"/>
    </location>
</feature>
<proteinExistence type="inferred from homology"/>
<evidence type="ECO:0000256" key="3">
    <source>
        <dbReference type="ARBA" id="ARBA00022461"/>
    </source>
</evidence>
<feature type="compositionally biased region" description="Polar residues" evidence="12">
    <location>
        <begin position="418"/>
        <end position="455"/>
    </location>
</feature>
<dbReference type="GO" id="GO:0005886">
    <property type="term" value="C:plasma membrane"/>
    <property type="evidence" value="ECO:0007669"/>
    <property type="project" value="TreeGrafter"/>
</dbReference>
<keyword evidence="2 11" id="KW-0813">Transport</keyword>
<keyword evidence="15" id="KW-1185">Reference proteome</keyword>
<dbReference type="PANTHER" id="PTHR11690">
    <property type="entry name" value="AMILORIDE-SENSITIVE SODIUM CHANNEL-RELATED"/>
    <property type="match status" value="1"/>
</dbReference>
<evidence type="ECO:0000256" key="2">
    <source>
        <dbReference type="ARBA" id="ARBA00022448"/>
    </source>
</evidence>
<name>A0AAV4IYV9_9GAST</name>
<evidence type="ECO:0000256" key="1">
    <source>
        <dbReference type="ARBA" id="ARBA00004141"/>
    </source>
</evidence>
<dbReference type="Pfam" id="PF00858">
    <property type="entry name" value="ASC"/>
    <property type="match status" value="1"/>
</dbReference>
<protein>
    <submittedName>
        <fullName evidence="14">Amiloride-sensitive sodium channel subunit beta</fullName>
    </submittedName>
</protein>
<evidence type="ECO:0000256" key="7">
    <source>
        <dbReference type="ARBA" id="ARBA00023065"/>
    </source>
</evidence>
<keyword evidence="5 13" id="KW-1133">Transmembrane helix</keyword>
<gene>
    <name evidence="14" type="ORF">ElyMa_006757100</name>
</gene>
<reference evidence="14 15" key="1">
    <citation type="journal article" date="2021" name="Elife">
        <title>Chloroplast acquisition without the gene transfer in kleptoplastic sea slugs, Plakobranchus ocellatus.</title>
        <authorList>
            <person name="Maeda T."/>
            <person name="Takahashi S."/>
            <person name="Yoshida T."/>
            <person name="Shimamura S."/>
            <person name="Takaki Y."/>
            <person name="Nagai Y."/>
            <person name="Toyoda A."/>
            <person name="Suzuki Y."/>
            <person name="Arimoto A."/>
            <person name="Ishii H."/>
            <person name="Satoh N."/>
            <person name="Nishiyama T."/>
            <person name="Hasebe M."/>
            <person name="Maruyama T."/>
            <person name="Minagawa J."/>
            <person name="Obokata J."/>
            <person name="Shigenobu S."/>
        </authorList>
    </citation>
    <scope>NUCLEOTIDE SEQUENCE [LARGE SCALE GENOMIC DNA]</scope>
</reference>
<keyword evidence="6" id="KW-0915">Sodium</keyword>
<organism evidence="14 15">
    <name type="scientific">Elysia marginata</name>
    <dbReference type="NCBI Taxonomy" id="1093978"/>
    <lineage>
        <taxon>Eukaryota</taxon>
        <taxon>Metazoa</taxon>
        <taxon>Spiralia</taxon>
        <taxon>Lophotrochozoa</taxon>
        <taxon>Mollusca</taxon>
        <taxon>Gastropoda</taxon>
        <taxon>Heterobranchia</taxon>
        <taxon>Euthyneura</taxon>
        <taxon>Panpulmonata</taxon>
        <taxon>Sacoglossa</taxon>
        <taxon>Placobranchoidea</taxon>
        <taxon>Plakobranchidae</taxon>
        <taxon>Elysia</taxon>
    </lineage>
</organism>
<evidence type="ECO:0000256" key="8">
    <source>
        <dbReference type="ARBA" id="ARBA00023136"/>
    </source>
</evidence>
<evidence type="ECO:0000256" key="12">
    <source>
        <dbReference type="SAM" id="MobiDB-lite"/>
    </source>
</evidence>
<evidence type="ECO:0000313" key="15">
    <source>
        <dbReference type="Proteomes" id="UP000762676"/>
    </source>
</evidence>
<keyword evidence="8 13" id="KW-0472">Membrane</keyword>
<evidence type="ECO:0000256" key="11">
    <source>
        <dbReference type="RuleBase" id="RU000679"/>
    </source>
</evidence>
<evidence type="ECO:0000256" key="4">
    <source>
        <dbReference type="ARBA" id="ARBA00022692"/>
    </source>
</evidence>
<keyword evidence="3 11" id="KW-0894">Sodium channel</keyword>
<dbReference type="GO" id="GO:0015280">
    <property type="term" value="F:ligand-gated sodium channel activity"/>
    <property type="evidence" value="ECO:0007669"/>
    <property type="project" value="TreeGrafter"/>
</dbReference>
<dbReference type="InterPro" id="IPR001873">
    <property type="entry name" value="ENaC"/>
</dbReference>
<keyword evidence="4 11" id="KW-0812">Transmembrane</keyword>
<evidence type="ECO:0000313" key="14">
    <source>
        <dbReference type="EMBL" id="GFS14863.1"/>
    </source>
</evidence>
<evidence type="ECO:0000256" key="6">
    <source>
        <dbReference type="ARBA" id="ARBA00023053"/>
    </source>
</evidence>
<feature type="compositionally biased region" description="Low complexity" evidence="12">
    <location>
        <begin position="327"/>
        <end position="340"/>
    </location>
</feature>
<feature type="transmembrane region" description="Helical" evidence="13">
    <location>
        <begin position="147"/>
        <end position="168"/>
    </location>
</feature>
<keyword evidence="10 11" id="KW-0407">Ion channel</keyword>
<dbReference type="AlphaFoldDB" id="A0AAV4IYV9"/>
<dbReference type="EMBL" id="BMAT01013534">
    <property type="protein sequence ID" value="GFS14863.1"/>
    <property type="molecule type" value="Genomic_DNA"/>
</dbReference>
<comment type="caution">
    <text evidence="14">The sequence shown here is derived from an EMBL/GenBank/DDBJ whole genome shotgun (WGS) entry which is preliminary data.</text>
</comment>
<evidence type="ECO:0000256" key="10">
    <source>
        <dbReference type="ARBA" id="ARBA00023303"/>
    </source>
</evidence>
<evidence type="ECO:0000256" key="5">
    <source>
        <dbReference type="ARBA" id="ARBA00022989"/>
    </source>
</evidence>
<sequence length="593" mass="65673">MPEGFGTMELLDLEKHCDSQRVNDSCVKTADGATIDLQTKTKIDAAFNNKVIGHQPLSQKSSWEMSVLPSVSVSSRPSMLSRSPSDDYRPDFLKKRRATRLGSKLEDPLKEDNEPVTPGACLERYVERASVPGLAYLYTSRTRFARLAWCAMLLFTLVMLTLHLFYLIDTYLSWPKHTKVTLGFDALEFPAVTFCNVNPARMSQIHLASKELQELTEKIDPQALTGQMIQLNLQDLSHFAKNEIQGQAEGTEFEEIVDVSFNKLNRLFGGNDNSPNINENKKERRKDEDRAGSNLGDEAETIPKPLSLESSTATIVGIGENGTSNISSITEKTTMATTSTTEERSSTRPKPLGNRLLDIFRGKRSVSKKKKVKRALGSVPSVPIEIPRDVGSVDVNEASIAIPPAQDQEMPQDDTNKIETNNPGVETTQAPTSAADSLDLNNTDKPTVENNSSGDSGRACSRALQVFHNGTNGTELANNATSQSDLSNSTFCNMETSTRVSSHEQEEKTEEPQPMNFINGLDIVGTNLRREAEMDVFSDMAAQFTERSAMANIRNQFTHLFNNESRSTRIELGHRIQDMLVDCSFQGGRCHHT</sequence>
<evidence type="ECO:0000256" key="13">
    <source>
        <dbReference type="SAM" id="Phobius"/>
    </source>
</evidence>
<feature type="region of interest" description="Disordered" evidence="12">
    <location>
        <begin position="402"/>
        <end position="457"/>
    </location>
</feature>
<keyword evidence="9 11" id="KW-0739">Sodium transport</keyword>
<feature type="compositionally biased region" description="Basic and acidic residues" evidence="12">
    <location>
        <begin position="279"/>
        <end position="291"/>
    </location>
</feature>
<keyword evidence="7 11" id="KW-0406">Ion transport</keyword>
<comment type="subcellular location">
    <subcellularLocation>
        <location evidence="1">Membrane</location>
        <topology evidence="1">Multi-pass membrane protein</topology>
    </subcellularLocation>
</comment>
<accession>A0AAV4IYV9</accession>
<dbReference type="Proteomes" id="UP000762676">
    <property type="component" value="Unassembled WGS sequence"/>
</dbReference>